<evidence type="ECO:0000313" key="4">
    <source>
        <dbReference type="Proteomes" id="UP001596058"/>
    </source>
</evidence>
<dbReference type="EMBL" id="JBHSPA010000114">
    <property type="protein sequence ID" value="MFC5834630.1"/>
    <property type="molecule type" value="Genomic_DNA"/>
</dbReference>
<dbReference type="Pfam" id="PF07508">
    <property type="entry name" value="Recombinase"/>
    <property type="match status" value="1"/>
</dbReference>
<sequence length="463" mass="51395">MRVIIYTRQSQDRLGEELGVTRQREDAETLARLRGWTVVRVIVDNDMSASGRKPRKGFEELLSALQDGEAEAAIAWDWSRLERNRRDGLRLMEIGEKMSVTLAFVRGSDIDLSTPAGRLVADMMSSVARHEIAQKSDRQKRAVLQAAQEGRWVSGRKPFGYATDGVTVLPEEAKAIQDGYDLLLAGATLGEIAREWNGRGFKGQLRDWKWDSVRNTLKNPRYAGLRALNKEIMGPAEWTPLVSEMTWRAAQDIFDKRAAITAPRGAKRLLTGLALDAACDATVHAGGAFGGYPMYRCSGYLAQPGGKATSTGKPHVSRKALPVEAYVIGLALERLSRPDAVDLLVDRTRPDAEVLRREANALRTRLDGLAVDYADGTLTKAQVRIASERINTRLAEVEADMADAGRVDILAPLISADDKWAMWEALTMGRQRLVIDTLLEIRLDAPGRGTRTFRPETVHHEWK</sequence>
<dbReference type="InterPro" id="IPR036162">
    <property type="entry name" value="Resolvase-like_N_sf"/>
</dbReference>
<reference evidence="4" key="1">
    <citation type="journal article" date="2019" name="Int. J. Syst. Evol. Microbiol.">
        <title>The Global Catalogue of Microorganisms (GCM) 10K type strain sequencing project: providing services to taxonomists for standard genome sequencing and annotation.</title>
        <authorList>
            <consortium name="The Broad Institute Genomics Platform"/>
            <consortium name="The Broad Institute Genome Sequencing Center for Infectious Disease"/>
            <person name="Wu L."/>
            <person name="Ma J."/>
        </authorList>
    </citation>
    <scope>NUCLEOTIDE SEQUENCE [LARGE SCALE GENOMIC DNA]</scope>
    <source>
        <strain evidence="4">CCUG 53903</strain>
    </source>
</reference>
<comment type="caution">
    <text evidence="3">The sequence shown here is derived from an EMBL/GenBank/DDBJ whole genome shotgun (WGS) entry which is preliminary data.</text>
</comment>
<dbReference type="InterPro" id="IPR050639">
    <property type="entry name" value="SSR_resolvase"/>
</dbReference>
<organism evidence="3 4">
    <name type="scientific">Nonomuraea insulae</name>
    <dbReference type="NCBI Taxonomy" id="1616787"/>
    <lineage>
        <taxon>Bacteria</taxon>
        <taxon>Bacillati</taxon>
        <taxon>Actinomycetota</taxon>
        <taxon>Actinomycetes</taxon>
        <taxon>Streptosporangiales</taxon>
        <taxon>Streptosporangiaceae</taxon>
        <taxon>Nonomuraea</taxon>
    </lineage>
</organism>
<dbReference type="PROSITE" id="PS51737">
    <property type="entry name" value="RECOMBINASE_DNA_BIND"/>
    <property type="match status" value="1"/>
</dbReference>
<accession>A0ABW1DBN8</accession>
<dbReference type="RefSeq" id="WP_379524044.1">
    <property type="nucleotide sequence ID" value="NZ_JBHSPA010000114.1"/>
</dbReference>
<gene>
    <name evidence="3" type="ORF">ACFPZ3_63230</name>
</gene>
<evidence type="ECO:0000313" key="3">
    <source>
        <dbReference type="EMBL" id="MFC5834630.1"/>
    </source>
</evidence>
<dbReference type="Proteomes" id="UP001596058">
    <property type="component" value="Unassembled WGS sequence"/>
</dbReference>
<dbReference type="SUPFAM" id="SSF53041">
    <property type="entry name" value="Resolvase-like"/>
    <property type="match status" value="1"/>
</dbReference>
<dbReference type="PANTHER" id="PTHR30461">
    <property type="entry name" value="DNA-INVERTASE FROM LAMBDOID PROPHAGE"/>
    <property type="match status" value="1"/>
</dbReference>
<proteinExistence type="predicted"/>
<dbReference type="InterPro" id="IPR038109">
    <property type="entry name" value="DNA_bind_recomb_sf"/>
</dbReference>
<dbReference type="InterPro" id="IPR006119">
    <property type="entry name" value="Resolv_N"/>
</dbReference>
<feature type="domain" description="Resolvase/invertase-type recombinase catalytic" evidence="1">
    <location>
        <begin position="2"/>
        <end position="150"/>
    </location>
</feature>
<dbReference type="Pfam" id="PF00239">
    <property type="entry name" value="Resolvase"/>
    <property type="match status" value="1"/>
</dbReference>
<dbReference type="InterPro" id="IPR011109">
    <property type="entry name" value="DNA_bind_recombinase_dom"/>
</dbReference>
<dbReference type="SMART" id="SM00857">
    <property type="entry name" value="Resolvase"/>
    <property type="match status" value="1"/>
</dbReference>
<evidence type="ECO:0000259" key="2">
    <source>
        <dbReference type="PROSITE" id="PS51737"/>
    </source>
</evidence>
<keyword evidence="4" id="KW-1185">Reference proteome</keyword>
<dbReference type="PANTHER" id="PTHR30461:SF23">
    <property type="entry name" value="DNA RECOMBINASE-RELATED"/>
    <property type="match status" value="1"/>
</dbReference>
<dbReference type="CDD" id="cd00338">
    <property type="entry name" value="Ser_Recombinase"/>
    <property type="match status" value="1"/>
</dbReference>
<feature type="domain" description="Recombinase" evidence="2">
    <location>
        <begin position="158"/>
        <end position="260"/>
    </location>
</feature>
<dbReference type="PROSITE" id="PS51736">
    <property type="entry name" value="RECOMBINASES_3"/>
    <property type="match status" value="1"/>
</dbReference>
<name>A0ABW1DBN8_9ACTN</name>
<evidence type="ECO:0000259" key="1">
    <source>
        <dbReference type="PROSITE" id="PS51736"/>
    </source>
</evidence>
<dbReference type="Gene3D" id="3.40.50.1390">
    <property type="entry name" value="Resolvase, N-terminal catalytic domain"/>
    <property type="match status" value="1"/>
</dbReference>
<protein>
    <submittedName>
        <fullName evidence="3">Recombinase family protein</fullName>
    </submittedName>
</protein>
<dbReference type="Gene3D" id="3.90.1750.20">
    <property type="entry name" value="Putative Large Serine Recombinase, Chain B, Domain 2"/>
    <property type="match status" value="1"/>
</dbReference>